<keyword evidence="1" id="KW-0732">Signal</keyword>
<protein>
    <submittedName>
        <fullName evidence="5">Uncharacterized protein</fullName>
    </submittedName>
</protein>
<dbReference type="Pfam" id="PF13387">
    <property type="entry name" value="Lnb_N"/>
    <property type="match status" value="1"/>
</dbReference>
<evidence type="ECO:0000259" key="4">
    <source>
        <dbReference type="Pfam" id="PF25225"/>
    </source>
</evidence>
<feature type="domain" description="DUF7843" evidence="4">
    <location>
        <begin position="55"/>
        <end position="134"/>
    </location>
</feature>
<organism evidence="5 6">
    <name type="scientific">Aquabacterium olei</name>
    <dbReference type="NCBI Taxonomy" id="1296669"/>
    <lineage>
        <taxon>Bacteria</taxon>
        <taxon>Pseudomonadati</taxon>
        <taxon>Pseudomonadota</taxon>
        <taxon>Betaproteobacteria</taxon>
        <taxon>Burkholderiales</taxon>
        <taxon>Aquabacterium</taxon>
    </lineage>
</organism>
<accession>A0A2U8FMG5</accession>
<dbReference type="OrthoDB" id="9759948at2"/>
<evidence type="ECO:0000313" key="5">
    <source>
        <dbReference type="EMBL" id="AWI52205.1"/>
    </source>
</evidence>
<name>A0A2U8FMG5_9BURK</name>
<keyword evidence="6" id="KW-1185">Reference proteome</keyword>
<dbReference type="Proteomes" id="UP000244892">
    <property type="component" value="Chromosome"/>
</dbReference>
<gene>
    <name evidence="5" type="ORF">DEH84_01115</name>
</gene>
<reference evidence="5 6" key="1">
    <citation type="submission" date="2018-05" db="EMBL/GenBank/DDBJ databases">
        <title>complete genome sequence of Aquabacterium olei NBRC 110486.</title>
        <authorList>
            <person name="Tang B."/>
            <person name="Chang J."/>
            <person name="Zhang L."/>
            <person name="Yang H."/>
        </authorList>
    </citation>
    <scope>NUCLEOTIDE SEQUENCE [LARGE SCALE GENOMIC DNA]</scope>
    <source>
        <strain evidence="5 6">NBRC 110486</strain>
    </source>
</reference>
<dbReference type="RefSeq" id="WP_109033978.1">
    <property type="nucleotide sequence ID" value="NZ_CP029210.1"/>
</dbReference>
<dbReference type="InterPro" id="IPR025178">
    <property type="entry name" value="Lnb_N"/>
</dbReference>
<evidence type="ECO:0000256" key="1">
    <source>
        <dbReference type="SAM" id="SignalP"/>
    </source>
</evidence>
<dbReference type="Pfam" id="PF25225">
    <property type="entry name" value="DUF7843"/>
    <property type="match status" value="1"/>
</dbReference>
<feature type="domain" description="Lnb N-terminal periplasmic" evidence="2">
    <location>
        <begin position="151"/>
        <end position="321"/>
    </location>
</feature>
<evidence type="ECO:0000259" key="2">
    <source>
        <dbReference type="Pfam" id="PF13387"/>
    </source>
</evidence>
<feature type="chain" id="PRO_5016130212" evidence="1">
    <location>
        <begin position="24"/>
        <end position="658"/>
    </location>
</feature>
<evidence type="ECO:0000313" key="6">
    <source>
        <dbReference type="Proteomes" id="UP000244892"/>
    </source>
</evidence>
<proteinExistence type="predicted"/>
<evidence type="ECO:0000259" key="3">
    <source>
        <dbReference type="Pfam" id="PF25222"/>
    </source>
</evidence>
<dbReference type="KEGG" id="aon:DEH84_01115"/>
<feature type="domain" description="DUF7840" evidence="3">
    <location>
        <begin position="429"/>
        <end position="642"/>
    </location>
</feature>
<dbReference type="EMBL" id="CP029210">
    <property type="protein sequence ID" value="AWI52205.1"/>
    <property type="molecule type" value="Genomic_DNA"/>
</dbReference>
<dbReference type="AlphaFoldDB" id="A0A2U8FMG5"/>
<dbReference type="InterPro" id="IPR057165">
    <property type="entry name" value="DUF7843"/>
</dbReference>
<feature type="signal peptide" evidence="1">
    <location>
        <begin position="1"/>
        <end position="23"/>
    </location>
</feature>
<dbReference type="InterPro" id="IPR057162">
    <property type="entry name" value="DUF7840"/>
</dbReference>
<sequence>MKTRIGGLLAALCLSTLAPSTRAASPEPTAHTAPALSPAQTAHLAALQARARAASLATRPMWRALLHYQVHPLTRVDRSLADDADFFLASEGHRNAQAELDATLVAFFDPTPRHALSQPAACRFIARYRWLAQQLSFDETLLPQPVCERHDSWRAGLQADKVSLIFPSAYLNSPASMYGHTFLRLDPDTGGRPGAPMLSYAINYAANADESDGLAYALKGLTGLYAGQFTNAPYYLRLREYNDLENRDIWEYELALSREEIDRLLDHTWELGPTRFDYFFFDENCSYHLLALLEAARPDARLTERFTWWAIPVDTVRAVAETPGWLRAVRYRPANSTELRHRASLLGPEAATMARQLADGRVPAIAVRESGLPAPQQALVLETAERLVAYEATRQPRPDDVVQAQRMSLLMQRAQLPAGSPVNVPRPADEPTTGHATARVDVMTGQRNGRGWLSFAVRPAYHDLLDPEAGYQSGSAIQFFQLELSREGNGPLQFERLTPVEITSLSAREPLLKAHSWRVGMHIQRSRFADAEGHRPVGGQVQGGPGAAWDLGEPGQVMAYVFLDNHLSWDRSLARKPWAAGTGIAAGLLAQAGPQVRVQAEGYRRVYLAGQPGEYGASLQARWHPDRRWALTVQASHAWREDAPTGARVLSVGVQRHW</sequence>
<dbReference type="Pfam" id="PF25222">
    <property type="entry name" value="DUF7840"/>
    <property type="match status" value="1"/>
</dbReference>